<keyword evidence="1" id="KW-0472">Membrane</keyword>
<evidence type="ECO:0000313" key="2">
    <source>
        <dbReference type="EMBL" id="QKG23351.1"/>
    </source>
</evidence>
<name>A0A7D3W0M2_ACTVE</name>
<keyword evidence="3" id="KW-1185">Reference proteome</keyword>
<reference evidence="2 3" key="1">
    <citation type="submission" date="2020-05" db="EMBL/GenBank/DDBJ databases">
        <title>Actinomadura verrucosospora NRRL-B18236 (PFL_A860) Genome sequencing and assembly.</title>
        <authorList>
            <person name="Samborskyy M."/>
        </authorList>
    </citation>
    <scope>NUCLEOTIDE SEQUENCE [LARGE SCALE GENOMIC DNA]</scope>
    <source>
        <strain evidence="2 3">NRRL:B18236</strain>
    </source>
</reference>
<feature type="transmembrane region" description="Helical" evidence="1">
    <location>
        <begin position="12"/>
        <end position="32"/>
    </location>
</feature>
<dbReference type="AlphaFoldDB" id="A0A7D3W0M2"/>
<sequence>MDRHLNRPGNRLLVIVVAALLGIGLVAALLLLRDGGQGSTSHGPGRGTAVTETGGTFKATVNGHYGMLDWTVQNGRIQGCYTEVTTSDYSGGRVADAEPFGGWEDSDGVHLTGLLHDRGPVTGTLHGGTLTVDGTWGPVSAYSWHSTSPAEFWRQAPGGDSGPKPTC</sequence>
<dbReference type="RefSeq" id="WP_173097330.1">
    <property type="nucleotide sequence ID" value="NZ_CP053892.1"/>
</dbReference>
<gene>
    <name evidence="2" type="ORF">ACTIVE_4994</name>
</gene>
<protein>
    <submittedName>
        <fullName evidence="2">Uncharacterized protein</fullName>
    </submittedName>
</protein>
<accession>A0A7D3W0M2</accession>
<dbReference type="EMBL" id="CP053892">
    <property type="protein sequence ID" value="QKG23351.1"/>
    <property type="molecule type" value="Genomic_DNA"/>
</dbReference>
<organism evidence="2 3">
    <name type="scientific">Actinomadura verrucosospora</name>
    <dbReference type="NCBI Taxonomy" id="46165"/>
    <lineage>
        <taxon>Bacteria</taxon>
        <taxon>Bacillati</taxon>
        <taxon>Actinomycetota</taxon>
        <taxon>Actinomycetes</taxon>
        <taxon>Streptosporangiales</taxon>
        <taxon>Thermomonosporaceae</taxon>
        <taxon>Actinomadura</taxon>
    </lineage>
</organism>
<dbReference type="Proteomes" id="UP000501240">
    <property type="component" value="Chromosome"/>
</dbReference>
<keyword evidence="1" id="KW-1133">Transmembrane helix</keyword>
<evidence type="ECO:0000313" key="3">
    <source>
        <dbReference type="Proteomes" id="UP000501240"/>
    </source>
</evidence>
<keyword evidence="1" id="KW-0812">Transmembrane</keyword>
<evidence type="ECO:0000256" key="1">
    <source>
        <dbReference type="SAM" id="Phobius"/>
    </source>
</evidence>
<proteinExistence type="predicted"/>